<dbReference type="KEGG" id="acaf:CA12_19970"/>
<proteinExistence type="inferred from homology"/>
<evidence type="ECO:0000313" key="7">
    <source>
        <dbReference type="EMBL" id="QDT15900.1"/>
    </source>
</evidence>
<evidence type="ECO:0000256" key="5">
    <source>
        <dbReference type="HAMAP-Rule" id="MF_00291"/>
    </source>
</evidence>
<dbReference type="HAMAP" id="MF_00291_B">
    <property type="entry name" value="Ribosomal_uS2_B"/>
    <property type="match status" value="1"/>
</dbReference>
<dbReference type="EMBL" id="CP036265">
    <property type="protein sequence ID" value="QDT15900.1"/>
    <property type="molecule type" value="Genomic_DNA"/>
</dbReference>
<keyword evidence="2 5" id="KW-0689">Ribosomal protein</keyword>
<dbReference type="InterPro" id="IPR023591">
    <property type="entry name" value="Ribosomal_uS2_flav_dom_sf"/>
</dbReference>
<accession>A0A517P952</accession>
<keyword evidence="8" id="KW-1185">Reference proteome</keyword>
<name>A0A517P952_9PLAN</name>
<reference evidence="7 8" key="1">
    <citation type="submission" date="2019-02" db="EMBL/GenBank/DDBJ databases">
        <title>Deep-cultivation of Planctomycetes and their phenomic and genomic characterization uncovers novel biology.</title>
        <authorList>
            <person name="Wiegand S."/>
            <person name="Jogler M."/>
            <person name="Boedeker C."/>
            <person name="Pinto D."/>
            <person name="Vollmers J."/>
            <person name="Rivas-Marin E."/>
            <person name="Kohn T."/>
            <person name="Peeters S.H."/>
            <person name="Heuer A."/>
            <person name="Rast P."/>
            <person name="Oberbeckmann S."/>
            <person name="Bunk B."/>
            <person name="Jeske O."/>
            <person name="Meyerdierks A."/>
            <person name="Storesund J.E."/>
            <person name="Kallscheuer N."/>
            <person name="Luecker S."/>
            <person name="Lage O.M."/>
            <person name="Pohl T."/>
            <person name="Merkel B.J."/>
            <person name="Hornburger P."/>
            <person name="Mueller R.-W."/>
            <person name="Bruemmer F."/>
            <person name="Labrenz M."/>
            <person name="Spormann A.M."/>
            <person name="Op den Camp H."/>
            <person name="Overmann J."/>
            <person name="Amann R."/>
            <person name="Jetten M.S.M."/>
            <person name="Mascher T."/>
            <person name="Medema M.H."/>
            <person name="Devos D.P."/>
            <person name="Kaster A.-K."/>
            <person name="Ovreas L."/>
            <person name="Rohde M."/>
            <person name="Galperin M.Y."/>
            <person name="Jogler C."/>
        </authorList>
    </citation>
    <scope>NUCLEOTIDE SEQUENCE [LARGE SCALE GENOMIC DNA]</scope>
    <source>
        <strain evidence="7 8">CA12</strain>
    </source>
</reference>
<feature type="region of interest" description="Disordered" evidence="6">
    <location>
        <begin position="225"/>
        <end position="248"/>
    </location>
</feature>
<comment type="similarity">
    <text evidence="1 5">Belongs to the universal ribosomal protein uS2 family.</text>
</comment>
<dbReference type="PROSITE" id="PS00962">
    <property type="entry name" value="RIBOSOMAL_S2_1"/>
    <property type="match status" value="1"/>
</dbReference>
<dbReference type="NCBIfam" id="TIGR01011">
    <property type="entry name" value="rpsB_bact"/>
    <property type="match status" value="1"/>
</dbReference>
<dbReference type="SUPFAM" id="SSF52313">
    <property type="entry name" value="Ribosomal protein S2"/>
    <property type="match status" value="1"/>
</dbReference>
<evidence type="ECO:0000313" key="8">
    <source>
        <dbReference type="Proteomes" id="UP000318741"/>
    </source>
</evidence>
<organism evidence="7 8">
    <name type="scientific">Alienimonas californiensis</name>
    <dbReference type="NCBI Taxonomy" id="2527989"/>
    <lineage>
        <taxon>Bacteria</taxon>
        <taxon>Pseudomonadati</taxon>
        <taxon>Planctomycetota</taxon>
        <taxon>Planctomycetia</taxon>
        <taxon>Planctomycetales</taxon>
        <taxon>Planctomycetaceae</taxon>
        <taxon>Alienimonas</taxon>
    </lineage>
</organism>
<dbReference type="Gene3D" id="3.40.50.10490">
    <property type="entry name" value="Glucose-6-phosphate isomerase like protein, domain 1"/>
    <property type="match status" value="1"/>
</dbReference>
<dbReference type="InterPro" id="IPR001865">
    <property type="entry name" value="Ribosomal_uS2"/>
</dbReference>
<evidence type="ECO:0000256" key="3">
    <source>
        <dbReference type="ARBA" id="ARBA00023274"/>
    </source>
</evidence>
<dbReference type="InterPro" id="IPR005706">
    <property type="entry name" value="Ribosomal_uS2_bac/mit/plastid"/>
</dbReference>
<dbReference type="RefSeq" id="WP_145358794.1">
    <property type="nucleotide sequence ID" value="NZ_CP036265.1"/>
</dbReference>
<dbReference type="PRINTS" id="PR00395">
    <property type="entry name" value="RIBOSOMALS2"/>
</dbReference>
<evidence type="ECO:0000256" key="2">
    <source>
        <dbReference type="ARBA" id="ARBA00022980"/>
    </source>
</evidence>
<dbReference type="GO" id="GO:0003735">
    <property type="term" value="F:structural constituent of ribosome"/>
    <property type="evidence" value="ECO:0007669"/>
    <property type="project" value="InterPro"/>
</dbReference>
<sequence length="248" mass="28183">MATTLKANDFLEAGAHFGHRTANWNPKMRPYIFGKKNLIHIIDIKETVRGMLRAEKYLKDVAAANKLILFVGTKRQAAEPVREAAEACGCPYVTERWLGGTLTNFRTVRGRLDRLEELEHLRDTGELDTYSKKQQSRLMREYRKIYRNLNGMRQLERIPEVMVICDPKKEHNAVHEANLLGVKTVCLIDTDSNPDLISLPIPGNDDSIRTIRLVFNYLADAINSGKSHLPEPEKNEEDAEPKAVPSYG</sequence>
<dbReference type="AlphaFoldDB" id="A0A517P952"/>
<dbReference type="Proteomes" id="UP000318741">
    <property type="component" value="Chromosome"/>
</dbReference>
<evidence type="ECO:0000256" key="1">
    <source>
        <dbReference type="ARBA" id="ARBA00006242"/>
    </source>
</evidence>
<dbReference type="GO" id="GO:0022627">
    <property type="term" value="C:cytosolic small ribosomal subunit"/>
    <property type="evidence" value="ECO:0007669"/>
    <property type="project" value="TreeGrafter"/>
</dbReference>
<protein>
    <recommendedName>
        <fullName evidence="4 5">Small ribosomal subunit protein uS2</fullName>
    </recommendedName>
</protein>
<evidence type="ECO:0000256" key="6">
    <source>
        <dbReference type="SAM" id="MobiDB-lite"/>
    </source>
</evidence>
<dbReference type="PANTHER" id="PTHR12534:SF0">
    <property type="entry name" value="SMALL RIBOSOMAL SUBUNIT PROTEIN US2M"/>
    <property type="match status" value="1"/>
</dbReference>
<dbReference type="CDD" id="cd01425">
    <property type="entry name" value="RPS2"/>
    <property type="match status" value="1"/>
</dbReference>
<dbReference type="InterPro" id="IPR018130">
    <property type="entry name" value="Ribosomal_uS2_CS"/>
</dbReference>
<dbReference type="PANTHER" id="PTHR12534">
    <property type="entry name" value="30S RIBOSOMAL PROTEIN S2 PROKARYOTIC AND ORGANELLAR"/>
    <property type="match status" value="1"/>
</dbReference>
<dbReference type="OrthoDB" id="9808036at2"/>
<dbReference type="Pfam" id="PF00318">
    <property type="entry name" value="Ribosomal_S2"/>
    <property type="match status" value="1"/>
</dbReference>
<dbReference type="GO" id="GO:0006412">
    <property type="term" value="P:translation"/>
    <property type="evidence" value="ECO:0007669"/>
    <property type="project" value="UniProtKB-UniRule"/>
</dbReference>
<keyword evidence="3 5" id="KW-0687">Ribonucleoprotein</keyword>
<gene>
    <name evidence="5 7" type="primary">rpsB</name>
    <name evidence="7" type="ORF">CA12_19970</name>
</gene>
<dbReference type="Gene3D" id="1.10.287.610">
    <property type="entry name" value="Helix hairpin bin"/>
    <property type="match status" value="1"/>
</dbReference>
<evidence type="ECO:0000256" key="4">
    <source>
        <dbReference type="ARBA" id="ARBA00035256"/>
    </source>
</evidence>